<dbReference type="NCBIfam" id="TIGR01167">
    <property type="entry name" value="LPXTG_anchor"/>
    <property type="match status" value="1"/>
</dbReference>
<keyword evidence="3" id="KW-0732">Signal</keyword>
<evidence type="ECO:0000313" key="8">
    <source>
        <dbReference type="EMBL" id="MBY0757297.1"/>
    </source>
</evidence>
<keyword evidence="4" id="KW-0572">Peptidoglycan-anchor</keyword>
<reference evidence="8 9" key="1">
    <citation type="journal article" date="2021" name="Cell Host Microbe">
        <title>in vivo commensal control of Clostridioides difficile virulence.</title>
        <authorList>
            <person name="Girinathan B.P."/>
            <person name="Dibenedetto N."/>
            <person name="Worley J.N."/>
            <person name="Peltier J."/>
            <person name="Arrieta-Ortiz M.L."/>
            <person name="Rupa Christinal Immanuel S."/>
            <person name="Lavin R."/>
            <person name="Delaney M.L."/>
            <person name="Cummins C."/>
            <person name="Hoffmann M."/>
            <person name="Luo Y."/>
            <person name="Gonzalez-Escalona N."/>
            <person name="Allard M."/>
            <person name="Onderdonk A.B."/>
            <person name="Gerber G.K."/>
            <person name="Sonenshein A.L."/>
            <person name="Baliga N."/>
            <person name="Dupuy B."/>
            <person name="Bry L."/>
        </authorList>
    </citation>
    <scope>NUCLEOTIDE SEQUENCE [LARGE SCALE GENOMIC DNA]</scope>
    <source>
        <strain evidence="8 9">DSM 599</strain>
    </source>
</reference>
<evidence type="ECO:0000313" key="9">
    <source>
        <dbReference type="Proteomes" id="UP001299068"/>
    </source>
</evidence>
<feature type="non-terminal residue" evidence="8">
    <location>
        <position position="1"/>
    </location>
</feature>
<evidence type="ECO:0000256" key="3">
    <source>
        <dbReference type="ARBA" id="ARBA00022729"/>
    </source>
</evidence>
<dbReference type="InterPro" id="IPR019931">
    <property type="entry name" value="LPXTG_anchor"/>
</dbReference>
<evidence type="ECO:0000259" key="6">
    <source>
        <dbReference type="Pfam" id="PF00746"/>
    </source>
</evidence>
<evidence type="ECO:0000256" key="4">
    <source>
        <dbReference type="ARBA" id="ARBA00023088"/>
    </source>
</evidence>
<evidence type="ECO:0000256" key="1">
    <source>
        <dbReference type="ARBA" id="ARBA00022512"/>
    </source>
</evidence>
<keyword evidence="1" id="KW-0134">Cell wall</keyword>
<evidence type="ECO:0000259" key="7">
    <source>
        <dbReference type="Pfam" id="PF16403"/>
    </source>
</evidence>
<dbReference type="InterPro" id="IPR013783">
    <property type="entry name" value="Ig-like_fold"/>
</dbReference>
<keyword evidence="5" id="KW-0812">Transmembrane</keyword>
<dbReference type="InterPro" id="IPR032179">
    <property type="entry name" value="Cry22Aa_Ig-like"/>
</dbReference>
<evidence type="ECO:0000256" key="5">
    <source>
        <dbReference type="SAM" id="Phobius"/>
    </source>
</evidence>
<organism evidence="8 9">
    <name type="scientific">Clostridium sardiniense</name>
    <name type="common">Clostridium absonum</name>
    <dbReference type="NCBI Taxonomy" id="29369"/>
    <lineage>
        <taxon>Bacteria</taxon>
        <taxon>Bacillati</taxon>
        <taxon>Bacillota</taxon>
        <taxon>Clostridia</taxon>
        <taxon>Eubacteriales</taxon>
        <taxon>Clostridiaceae</taxon>
        <taxon>Clostridium</taxon>
    </lineage>
</organism>
<accession>A0ABS7L391</accession>
<sequence>EDGNITNKIKVIENTVNVNKPGTYKVVYEVTDSQGAKTIKTIIITVENNDKYIENESTNNSDDKQVTLPATGSTSSLPIVGSILVAIGGLFTSKKKNDKK</sequence>
<feature type="domain" description="Pesticidal crystal protein Cry22Aa Ig-like" evidence="7">
    <location>
        <begin position="2"/>
        <end position="42"/>
    </location>
</feature>
<feature type="transmembrane region" description="Helical" evidence="5">
    <location>
        <begin position="75"/>
        <end position="93"/>
    </location>
</feature>
<name>A0ABS7L391_CLOSR</name>
<dbReference type="Proteomes" id="UP001299068">
    <property type="component" value="Unassembled WGS sequence"/>
</dbReference>
<dbReference type="EMBL" id="JAIKTU010000020">
    <property type="protein sequence ID" value="MBY0757297.1"/>
    <property type="molecule type" value="Genomic_DNA"/>
</dbReference>
<comment type="caution">
    <text evidence="8">The sequence shown here is derived from an EMBL/GenBank/DDBJ whole genome shotgun (WGS) entry which is preliminary data.</text>
</comment>
<gene>
    <name evidence="8" type="ORF">K5V21_17840</name>
</gene>
<proteinExistence type="predicted"/>
<keyword evidence="5" id="KW-0472">Membrane</keyword>
<protein>
    <submittedName>
        <fullName evidence="8">DUF5011 domain-containing protein</fullName>
    </submittedName>
</protein>
<keyword evidence="5" id="KW-1133">Transmembrane helix</keyword>
<dbReference type="RefSeq" id="WP_221862402.1">
    <property type="nucleotide sequence ID" value="NZ_JAIKTU010000020.1"/>
</dbReference>
<evidence type="ECO:0000256" key="2">
    <source>
        <dbReference type="ARBA" id="ARBA00022525"/>
    </source>
</evidence>
<keyword evidence="2" id="KW-0964">Secreted</keyword>
<dbReference type="Gene3D" id="2.60.40.10">
    <property type="entry name" value="Immunoglobulins"/>
    <property type="match status" value="1"/>
</dbReference>
<dbReference type="Pfam" id="PF00746">
    <property type="entry name" value="Gram_pos_anchor"/>
    <property type="match status" value="1"/>
</dbReference>
<feature type="domain" description="Gram-positive cocci surface proteins LPxTG" evidence="6">
    <location>
        <begin position="62"/>
        <end position="100"/>
    </location>
</feature>
<dbReference type="Pfam" id="PF16403">
    <property type="entry name" value="Bact_surface_Ig-like"/>
    <property type="match status" value="1"/>
</dbReference>
<keyword evidence="9" id="KW-1185">Reference proteome</keyword>